<keyword evidence="3" id="KW-1185">Reference proteome</keyword>
<name>G7WPM8_METH6</name>
<dbReference type="STRING" id="1110509.Mhar_2034"/>
<feature type="region of interest" description="Disordered" evidence="1">
    <location>
        <begin position="33"/>
        <end position="141"/>
    </location>
</feature>
<gene>
    <name evidence="2" type="ordered locus">Mhar_2034</name>
</gene>
<dbReference type="HOGENOM" id="CLU_126374_0_0_2"/>
<organism evidence="2 3">
    <name type="scientific">Methanothrix harundinacea (strain 6Ac)</name>
    <name type="common">Methanosaeta harundinacea</name>
    <dbReference type="NCBI Taxonomy" id="1110509"/>
    <lineage>
        <taxon>Archaea</taxon>
        <taxon>Methanobacteriati</taxon>
        <taxon>Methanobacteriota</taxon>
        <taxon>Stenosarchaea group</taxon>
        <taxon>Methanomicrobia</taxon>
        <taxon>Methanotrichales</taxon>
        <taxon>Methanotrichaceae</taxon>
        <taxon>Methanothrix</taxon>
    </lineage>
</organism>
<feature type="compositionally biased region" description="Basic and acidic residues" evidence="1">
    <location>
        <begin position="111"/>
        <end position="137"/>
    </location>
</feature>
<sequence length="183" mass="20523">MDVLEGCPVCGWKKFLFVKSKEKIKEVRGALNASEIGGPCEPWPEGDDALRKILKAPPHQPPNMEPANTETAKREPPRKGRKGRSRRSAEGREKQKETPKPKGTLGFFDLDSTRGREPPPPEGESKNHRIDEGKMLESIRMSEPGTYELNLSSLFERDELVMALKDGTYFIDLSSAFKKSKKG</sequence>
<evidence type="ECO:0000313" key="2">
    <source>
        <dbReference type="EMBL" id="AET65390.1"/>
    </source>
</evidence>
<evidence type="ECO:0000256" key="1">
    <source>
        <dbReference type="SAM" id="MobiDB-lite"/>
    </source>
</evidence>
<protein>
    <submittedName>
        <fullName evidence="2">Uncharacterized protein</fullName>
    </submittedName>
</protein>
<dbReference type="Pfam" id="PF09845">
    <property type="entry name" value="OapC"/>
    <property type="match status" value="1"/>
</dbReference>
<dbReference type="InterPro" id="IPR018645">
    <property type="entry name" value="OapC-like"/>
</dbReference>
<dbReference type="PATRIC" id="fig|1110509.7.peg.2256"/>
<feature type="compositionally biased region" description="Basic and acidic residues" evidence="1">
    <location>
        <begin position="87"/>
        <end position="100"/>
    </location>
</feature>
<dbReference type="Proteomes" id="UP000005877">
    <property type="component" value="Chromosome"/>
</dbReference>
<accession>G7WPM8</accession>
<dbReference type="KEGG" id="mhi:Mhar_2034"/>
<reference evidence="2 3" key="1">
    <citation type="journal article" date="2012" name="PLoS ONE">
        <title>The genome characteristics and predicted function of methyl-group oxidation pathway in the obligate aceticlastic methanogens, Methanosaeta spp.</title>
        <authorList>
            <person name="Zhu J."/>
            <person name="Zheng H."/>
            <person name="Ai G."/>
            <person name="Zhang G."/>
            <person name="Liu D."/>
            <person name="Liu X."/>
            <person name="Dong X."/>
        </authorList>
    </citation>
    <scope>NUCLEOTIDE SEQUENCE [LARGE SCALE GENOMIC DNA]</scope>
    <source>
        <strain evidence="2 3">6Ac</strain>
    </source>
</reference>
<dbReference type="EMBL" id="CP003117">
    <property type="protein sequence ID" value="AET65390.1"/>
    <property type="molecule type" value="Genomic_DNA"/>
</dbReference>
<evidence type="ECO:0000313" key="3">
    <source>
        <dbReference type="Proteomes" id="UP000005877"/>
    </source>
</evidence>
<dbReference type="AlphaFoldDB" id="G7WPM8"/>
<proteinExistence type="predicted"/>